<feature type="transmembrane region" description="Helical" evidence="6">
    <location>
        <begin position="144"/>
        <end position="170"/>
    </location>
</feature>
<keyword evidence="2" id="KW-1003">Cell membrane</keyword>
<evidence type="ECO:0000313" key="8">
    <source>
        <dbReference type="EMBL" id="RFB04939.1"/>
    </source>
</evidence>
<evidence type="ECO:0000313" key="9">
    <source>
        <dbReference type="Proteomes" id="UP000264589"/>
    </source>
</evidence>
<keyword evidence="3 6" id="KW-0812">Transmembrane</keyword>
<feature type="transmembrane region" description="Helical" evidence="6">
    <location>
        <begin position="336"/>
        <end position="355"/>
    </location>
</feature>
<dbReference type="InParanoid" id="A0A371RHL3"/>
<name>A0A371RHL3_9PROT</name>
<dbReference type="PANTHER" id="PTHR43478:SF1">
    <property type="entry name" value="NA+_H+ ANTIPORTER NHAC-LIKE C-TERMINAL DOMAIN-CONTAINING PROTEIN"/>
    <property type="match status" value="1"/>
</dbReference>
<proteinExistence type="predicted"/>
<gene>
    <name evidence="8" type="ORF">DX908_06345</name>
</gene>
<evidence type="ECO:0000256" key="2">
    <source>
        <dbReference type="ARBA" id="ARBA00022475"/>
    </source>
</evidence>
<dbReference type="PANTHER" id="PTHR43478">
    <property type="entry name" value="NA+/H+ ANTIPORTER-RELATED"/>
    <property type="match status" value="1"/>
</dbReference>
<feature type="transmembrane region" description="Helical" evidence="6">
    <location>
        <begin position="460"/>
        <end position="480"/>
    </location>
</feature>
<dbReference type="RefSeq" id="WP_116391570.1">
    <property type="nucleotide sequence ID" value="NZ_QUQO01000001.1"/>
</dbReference>
<feature type="domain" description="Na+/H+ antiporter NhaC-like C-terminal" evidence="7">
    <location>
        <begin position="146"/>
        <end position="476"/>
    </location>
</feature>
<evidence type="ECO:0000256" key="5">
    <source>
        <dbReference type="ARBA" id="ARBA00023136"/>
    </source>
</evidence>
<keyword evidence="9" id="KW-1185">Reference proteome</keyword>
<comment type="subcellular location">
    <subcellularLocation>
        <location evidence="1">Cell membrane</location>
        <topology evidence="1">Multi-pass membrane protein</topology>
    </subcellularLocation>
</comment>
<dbReference type="Proteomes" id="UP000264589">
    <property type="component" value="Unassembled WGS sequence"/>
</dbReference>
<sequence>MDALTLVPPMAAILIAVFARNVYAALIAALFLSESLIDGFNPILGALGAIDRTVAVFESGYNTQILLFCLLIGALIAFMRDSGGVAAMAKALISSGLAGTRRRAELAVAGTGSAIFIETNVSLLSAGVLGRPLYDAHGLSRERLAYIIDSTSAPISVILILNAWGAYALGLVEVYDFDSPNNIVFGSVPWNFYALITIAIVYFTVFTGKVFGPMAKADARVEGGIEEAGPSPTKARYMWLPLLIMVSSALLFMFITGAGSMAAEAGVASTTEWLRTQFSAGHFGELGRCMTKGDGAKSILWAITLAISVSGLMLLAERAMKGSELQDRAFKGIGEMVPLVTVLLLSIALGASLRALGTGDYVSSIAAGSLPGFTVPAILFAAAGATSFMTGTSWGTYGILVPIAMPLAQALGIPPSLALAAVLGGGVFGDHCSPISDTTLIASVASGTEHLSHVRTQLPYALFAALIAGGLYIIAGLLTVS</sequence>
<dbReference type="AlphaFoldDB" id="A0A371RHL3"/>
<keyword evidence="5 6" id="KW-0472">Membrane</keyword>
<dbReference type="EMBL" id="QUQO01000001">
    <property type="protein sequence ID" value="RFB04939.1"/>
    <property type="molecule type" value="Genomic_DNA"/>
</dbReference>
<keyword evidence="4 6" id="KW-1133">Transmembrane helix</keyword>
<evidence type="ECO:0000259" key="7">
    <source>
        <dbReference type="Pfam" id="PF03553"/>
    </source>
</evidence>
<feature type="transmembrane region" description="Helical" evidence="6">
    <location>
        <begin position="12"/>
        <end position="32"/>
    </location>
</feature>
<evidence type="ECO:0000256" key="3">
    <source>
        <dbReference type="ARBA" id="ARBA00022692"/>
    </source>
</evidence>
<evidence type="ECO:0000256" key="6">
    <source>
        <dbReference type="SAM" id="Phobius"/>
    </source>
</evidence>
<feature type="transmembrane region" description="Helical" evidence="6">
    <location>
        <begin position="61"/>
        <end position="79"/>
    </location>
</feature>
<feature type="transmembrane region" description="Helical" evidence="6">
    <location>
        <begin position="190"/>
        <end position="211"/>
    </location>
</feature>
<dbReference type="InterPro" id="IPR018461">
    <property type="entry name" value="Na/H_Antiport_NhaC-like_C"/>
</dbReference>
<evidence type="ECO:0000256" key="4">
    <source>
        <dbReference type="ARBA" id="ARBA00022989"/>
    </source>
</evidence>
<dbReference type="OrthoDB" id="9762978at2"/>
<accession>A0A371RHL3</accession>
<dbReference type="GO" id="GO:0005886">
    <property type="term" value="C:plasma membrane"/>
    <property type="evidence" value="ECO:0007669"/>
    <property type="project" value="UniProtKB-SubCell"/>
</dbReference>
<protein>
    <submittedName>
        <fullName evidence="8">Sodium:proton antiporter</fullName>
    </submittedName>
</protein>
<organism evidence="8 9">
    <name type="scientific">Parvularcula marina</name>
    <dbReference type="NCBI Taxonomy" id="2292771"/>
    <lineage>
        <taxon>Bacteria</taxon>
        <taxon>Pseudomonadati</taxon>
        <taxon>Pseudomonadota</taxon>
        <taxon>Alphaproteobacteria</taxon>
        <taxon>Parvularculales</taxon>
        <taxon>Parvularculaceae</taxon>
        <taxon>Parvularcula</taxon>
    </lineage>
</organism>
<comment type="caution">
    <text evidence="8">The sequence shown here is derived from an EMBL/GenBank/DDBJ whole genome shotgun (WGS) entry which is preliminary data.</text>
</comment>
<feature type="transmembrane region" description="Helical" evidence="6">
    <location>
        <begin position="239"/>
        <end position="263"/>
    </location>
</feature>
<reference evidence="8 9" key="1">
    <citation type="submission" date="2018-08" db="EMBL/GenBank/DDBJ databases">
        <title>Parvularcula sp. SM1705, isolated from surface water of the South Sea China.</title>
        <authorList>
            <person name="Sun L."/>
        </authorList>
    </citation>
    <scope>NUCLEOTIDE SEQUENCE [LARGE SCALE GENOMIC DNA]</scope>
    <source>
        <strain evidence="8 9">SM1705</strain>
    </source>
</reference>
<feature type="transmembrane region" description="Helical" evidence="6">
    <location>
        <begin position="298"/>
        <end position="316"/>
    </location>
</feature>
<dbReference type="Pfam" id="PF03553">
    <property type="entry name" value="Na_H_antiporter"/>
    <property type="match status" value="1"/>
</dbReference>
<evidence type="ECO:0000256" key="1">
    <source>
        <dbReference type="ARBA" id="ARBA00004651"/>
    </source>
</evidence>